<accession>A0ABV7RUS0</accession>
<dbReference type="Proteomes" id="UP001595740">
    <property type="component" value="Unassembled WGS sequence"/>
</dbReference>
<keyword evidence="8" id="KW-1185">Reference proteome</keyword>
<comment type="caution">
    <text evidence="7">The sequence shown here is derived from an EMBL/GenBank/DDBJ whole genome shotgun (WGS) entry which is preliminary data.</text>
</comment>
<keyword evidence="6" id="KW-0456">Lyase</keyword>
<comment type="similarity">
    <text evidence="3">Belongs to the type-II 3-dehydroquinase family.</text>
</comment>
<evidence type="ECO:0000256" key="2">
    <source>
        <dbReference type="ARBA" id="ARBA00004902"/>
    </source>
</evidence>
<comment type="pathway">
    <text evidence="2">Metabolic intermediate biosynthesis; chorismate biosynthesis; chorismate from D-erythrose 4-phosphate and phosphoenolpyruvate: step 3/7.</text>
</comment>
<reference evidence="8" key="1">
    <citation type="journal article" date="2019" name="Int. J. Syst. Evol. Microbiol.">
        <title>The Global Catalogue of Microorganisms (GCM) 10K type strain sequencing project: providing services to taxonomists for standard genome sequencing and annotation.</title>
        <authorList>
            <consortium name="The Broad Institute Genomics Platform"/>
            <consortium name="The Broad Institute Genome Sequencing Center for Infectious Disease"/>
            <person name="Wu L."/>
            <person name="Ma J."/>
        </authorList>
    </citation>
    <scope>NUCLEOTIDE SEQUENCE [LARGE SCALE GENOMIC DNA]</scope>
    <source>
        <strain evidence="8">KCTC 42875</strain>
    </source>
</reference>
<comment type="catalytic activity">
    <reaction evidence="1">
        <text>3-dehydroquinate = 3-dehydroshikimate + H2O</text>
        <dbReference type="Rhea" id="RHEA:21096"/>
        <dbReference type="ChEBI" id="CHEBI:15377"/>
        <dbReference type="ChEBI" id="CHEBI:16630"/>
        <dbReference type="ChEBI" id="CHEBI:32364"/>
        <dbReference type="EC" id="4.2.1.10"/>
    </reaction>
</comment>
<evidence type="ECO:0000256" key="1">
    <source>
        <dbReference type="ARBA" id="ARBA00001864"/>
    </source>
</evidence>
<evidence type="ECO:0000256" key="3">
    <source>
        <dbReference type="ARBA" id="ARBA00011037"/>
    </source>
</evidence>
<dbReference type="InterPro" id="IPR036441">
    <property type="entry name" value="DHquinase_II_sf"/>
</dbReference>
<dbReference type="Gene3D" id="3.40.50.9100">
    <property type="entry name" value="Dehydroquinase, class II"/>
    <property type="match status" value="1"/>
</dbReference>
<dbReference type="SUPFAM" id="SSF52304">
    <property type="entry name" value="Type II 3-dehydroquinate dehydratase"/>
    <property type="match status" value="1"/>
</dbReference>
<evidence type="ECO:0000313" key="7">
    <source>
        <dbReference type="EMBL" id="MFC3552397.1"/>
    </source>
</evidence>
<evidence type="ECO:0000313" key="8">
    <source>
        <dbReference type="Proteomes" id="UP001595740"/>
    </source>
</evidence>
<evidence type="ECO:0000256" key="6">
    <source>
        <dbReference type="ARBA" id="ARBA00023239"/>
    </source>
</evidence>
<sequence>MLAALMARSYGLGKTLLVQTCANVRELVERLRGADERTTELVLLDPGELALQLDAGSDTGLRGALDALAAPYIEVHDDSATALEPRLQPLHMPLATVIINRNLAEGYRLALGIALRRLGRQDTASPCA</sequence>
<proteinExistence type="inferred from homology"/>
<evidence type="ECO:0000256" key="4">
    <source>
        <dbReference type="ARBA" id="ARBA00011193"/>
    </source>
</evidence>
<protein>
    <recommendedName>
        <fullName evidence="5">3-dehydroquinate dehydratase</fullName>
        <ecNumber evidence="5">4.2.1.10</ecNumber>
    </recommendedName>
</protein>
<comment type="subunit">
    <text evidence="4">Homododecamer.</text>
</comment>
<dbReference type="EMBL" id="JBHRXK010000011">
    <property type="protein sequence ID" value="MFC3552397.1"/>
    <property type="molecule type" value="Genomic_DNA"/>
</dbReference>
<gene>
    <name evidence="7" type="ORF">ACFOLC_15435</name>
</gene>
<evidence type="ECO:0000256" key="5">
    <source>
        <dbReference type="ARBA" id="ARBA00012060"/>
    </source>
</evidence>
<organism evidence="7 8">
    <name type="scientific">Lysobacter cavernae</name>
    <dbReference type="NCBI Taxonomy" id="1685901"/>
    <lineage>
        <taxon>Bacteria</taxon>
        <taxon>Pseudomonadati</taxon>
        <taxon>Pseudomonadota</taxon>
        <taxon>Gammaproteobacteria</taxon>
        <taxon>Lysobacterales</taxon>
        <taxon>Lysobacteraceae</taxon>
        <taxon>Lysobacter</taxon>
    </lineage>
</organism>
<dbReference type="EC" id="4.2.1.10" evidence="5"/>
<name>A0ABV7RUS0_9GAMM</name>